<dbReference type="Proteomes" id="UP000011761">
    <property type="component" value="Unassembled WGS sequence"/>
</dbReference>
<keyword evidence="2" id="KW-1185">Reference proteome</keyword>
<protein>
    <submittedName>
        <fullName evidence="1">Uncharacterized protein</fullName>
    </submittedName>
</protein>
<dbReference type="KEGG" id="bcom:BAUCODRAFT_147392"/>
<sequence length="280" mass="30632">MEYERIILTVDVPLAMALGVVANIDADVPGDNPMIISGMKNSISKLRAASISGYGPYATRGVGLKEPAKVPNLSIIGLDIEVTTITRGEGMPLPHDPLISIAISNGGWYDKQFEDKCYLIHTFGYCTKTKWEDGRHPAIVKVDNHGVAVKTAYEILSPDLVSIHNGFNFDLRSIGCKAAFEPTIEQDVRGSHHVRSQVLPQEHDHGHGAERTQGHLRGHGLDLRWVKGTSEEQCMEAATVLKKSIDQSLAGTPFEHIGADIKGNYKTILITARKKYAVVD</sequence>
<evidence type="ECO:0000313" key="2">
    <source>
        <dbReference type="Proteomes" id="UP000011761"/>
    </source>
</evidence>
<proteinExistence type="predicted"/>
<evidence type="ECO:0000313" key="1">
    <source>
        <dbReference type="EMBL" id="EMC97269.1"/>
    </source>
</evidence>
<dbReference type="InterPro" id="IPR012337">
    <property type="entry name" value="RNaseH-like_sf"/>
</dbReference>
<organism evidence="1 2">
    <name type="scientific">Baudoinia panamericana (strain UAMH 10762)</name>
    <name type="common">Angels' share fungus</name>
    <name type="synonym">Baudoinia compniacensis (strain UAMH 10762)</name>
    <dbReference type="NCBI Taxonomy" id="717646"/>
    <lineage>
        <taxon>Eukaryota</taxon>
        <taxon>Fungi</taxon>
        <taxon>Dikarya</taxon>
        <taxon>Ascomycota</taxon>
        <taxon>Pezizomycotina</taxon>
        <taxon>Dothideomycetes</taxon>
        <taxon>Dothideomycetidae</taxon>
        <taxon>Mycosphaerellales</taxon>
        <taxon>Teratosphaeriaceae</taxon>
        <taxon>Baudoinia</taxon>
    </lineage>
</organism>
<dbReference type="GeneID" id="19108760"/>
<accession>M2NDH0</accession>
<dbReference type="RefSeq" id="XP_007675736.1">
    <property type="nucleotide sequence ID" value="XM_007677546.1"/>
</dbReference>
<reference evidence="1 2" key="1">
    <citation type="journal article" date="2012" name="PLoS Pathog.">
        <title>Diverse lifestyles and strategies of plant pathogenesis encoded in the genomes of eighteen Dothideomycetes fungi.</title>
        <authorList>
            <person name="Ohm R.A."/>
            <person name="Feau N."/>
            <person name="Henrissat B."/>
            <person name="Schoch C.L."/>
            <person name="Horwitz B.A."/>
            <person name="Barry K.W."/>
            <person name="Condon B.J."/>
            <person name="Copeland A.C."/>
            <person name="Dhillon B."/>
            <person name="Glaser F."/>
            <person name="Hesse C.N."/>
            <person name="Kosti I."/>
            <person name="LaButti K."/>
            <person name="Lindquist E.A."/>
            <person name="Lucas S."/>
            <person name="Salamov A.A."/>
            <person name="Bradshaw R.E."/>
            <person name="Ciuffetti L."/>
            <person name="Hamelin R.C."/>
            <person name="Kema G.H.J."/>
            <person name="Lawrence C."/>
            <person name="Scott J.A."/>
            <person name="Spatafora J.W."/>
            <person name="Turgeon B.G."/>
            <person name="de Wit P.J.G.M."/>
            <person name="Zhong S."/>
            <person name="Goodwin S.B."/>
            <person name="Grigoriev I.V."/>
        </authorList>
    </citation>
    <scope>NUCLEOTIDE SEQUENCE [LARGE SCALE GENOMIC DNA]</scope>
    <source>
        <strain evidence="1 2">UAMH 10762</strain>
    </source>
</reference>
<dbReference type="eggNOG" id="ENOG502RM7X">
    <property type="taxonomic scope" value="Eukaryota"/>
</dbReference>
<dbReference type="EMBL" id="KB445554">
    <property type="protein sequence ID" value="EMC97269.1"/>
    <property type="molecule type" value="Genomic_DNA"/>
</dbReference>
<gene>
    <name evidence="1" type="ORF">BAUCODRAFT_147392</name>
</gene>
<name>M2NDH0_BAUPA</name>
<dbReference type="OrthoDB" id="4779267at2759"/>
<dbReference type="AlphaFoldDB" id="M2NDH0"/>
<dbReference type="SUPFAM" id="SSF53098">
    <property type="entry name" value="Ribonuclease H-like"/>
    <property type="match status" value="1"/>
</dbReference>
<dbReference type="HOGENOM" id="CLU_993915_0_0_1"/>